<name>A0A7J6IUU8_COLFN</name>
<dbReference type="GeneID" id="90980126"/>
<dbReference type="EMBL" id="ANPB02000006">
    <property type="protein sequence ID" value="KAF4480848.1"/>
    <property type="molecule type" value="Genomic_DNA"/>
</dbReference>
<evidence type="ECO:0000313" key="2">
    <source>
        <dbReference type="EMBL" id="KAF4480848.1"/>
    </source>
</evidence>
<keyword evidence="3" id="KW-1185">Reference proteome</keyword>
<feature type="region of interest" description="Disordered" evidence="1">
    <location>
        <begin position="34"/>
        <end position="78"/>
    </location>
</feature>
<organism evidence="2 3">
    <name type="scientific">Colletotrichum fructicola (strain Nara gc5)</name>
    <name type="common">Anthracnose fungus</name>
    <name type="synonym">Colletotrichum gloeosporioides (strain Nara gc5)</name>
    <dbReference type="NCBI Taxonomy" id="1213859"/>
    <lineage>
        <taxon>Eukaryota</taxon>
        <taxon>Fungi</taxon>
        <taxon>Dikarya</taxon>
        <taxon>Ascomycota</taxon>
        <taxon>Pezizomycotina</taxon>
        <taxon>Sordariomycetes</taxon>
        <taxon>Hypocreomycetidae</taxon>
        <taxon>Glomerellales</taxon>
        <taxon>Glomerellaceae</taxon>
        <taxon>Colletotrichum</taxon>
        <taxon>Colletotrichum gloeosporioides species complex</taxon>
    </lineage>
</organism>
<reference evidence="2 3" key="1">
    <citation type="submission" date="2012-08" db="EMBL/GenBank/DDBJ databases">
        <authorList>
            <person name="Gan P.H.P."/>
            <person name="Ikeda K."/>
            <person name="Irieda H."/>
            <person name="Narusaka M."/>
            <person name="O'Connell R.J."/>
            <person name="Narusaka Y."/>
            <person name="Takano Y."/>
            <person name="Kubo Y."/>
            <person name="Shirasu K."/>
        </authorList>
    </citation>
    <scope>NUCLEOTIDE SEQUENCE [LARGE SCALE GENOMIC DNA]</scope>
    <source>
        <strain evidence="2 3">Nara gc5</strain>
    </source>
</reference>
<proteinExistence type="predicted"/>
<comment type="caution">
    <text evidence="2">The sequence shown here is derived from an EMBL/GenBank/DDBJ whole genome shotgun (WGS) entry which is preliminary data.</text>
</comment>
<evidence type="ECO:0000313" key="3">
    <source>
        <dbReference type="Proteomes" id="UP000011096"/>
    </source>
</evidence>
<evidence type="ECO:0000256" key="1">
    <source>
        <dbReference type="SAM" id="MobiDB-lite"/>
    </source>
</evidence>
<reference evidence="2 3" key="2">
    <citation type="submission" date="2020-04" db="EMBL/GenBank/DDBJ databases">
        <title>Genome sequencing and assembly of multiple isolates from the Colletotrichum gloeosporioides species complex.</title>
        <authorList>
            <person name="Gan P."/>
            <person name="Shirasu K."/>
        </authorList>
    </citation>
    <scope>NUCLEOTIDE SEQUENCE [LARGE SCALE GENOMIC DNA]</scope>
    <source>
        <strain evidence="2 3">Nara gc5</strain>
    </source>
</reference>
<protein>
    <submittedName>
        <fullName evidence="2">Uncharacterized protein</fullName>
    </submittedName>
</protein>
<dbReference type="AlphaFoldDB" id="A0A7J6IUU8"/>
<gene>
    <name evidence="2" type="ORF">CGGC5_v010969</name>
</gene>
<sequence>MHYTIGCRWLDVNQHSPLLNSFKWWTCARDADLACSDSDEEDKDEDDDNDDNNRSDDDDDDDDDIDGSGVIRLPITSY</sequence>
<dbReference type="RefSeq" id="XP_066008196.1">
    <property type="nucleotide sequence ID" value="XM_066152444.1"/>
</dbReference>
<dbReference type="Proteomes" id="UP000011096">
    <property type="component" value="Unassembled WGS sequence"/>
</dbReference>
<feature type="compositionally biased region" description="Acidic residues" evidence="1">
    <location>
        <begin position="37"/>
        <end position="66"/>
    </location>
</feature>
<accession>A0A7J6IUU8</accession>
<dbReference type="InParanoid" id="A0A7J6IUU8"/>